<gene>
    <name evidence="5" type="ORF">WR25_06001</name>
</gene>
<dbReference type="GO" id="GO:0031122">
    <property type="term" value="P:cytoplasmic microtubule organization"/>
    <property type="evidence" value="ECO:0007669"/>
    <property type="project" value="InterPro"/>
</dbReference>
<evidence type="ECO:0000256" key="2">
    <source>
        <dbReference type="SAM" id="MobiDB-lite"/>
    </source>
</evidence>
<dbReference type="Pfam" id="PF05622">
    <property type="entry name" value="HOOK"/>
    <property type="match status" value="1"/>
</dbReference>
<dbReference type="GO" id="GO:0008017">
    <property type="term" value="F:microtubule binding"/>
    <property type="evidence" value="ECO:0007669"/>
    <property type="project" value="InterPro"/>
</dbReference>
<feature type="region of interest" description="Disordered" evidence="2">
    <location>
        <begin position="268"/>
        <end position="287"/>
    </location>
</feature>
<evidence type="ECO:0000259" key="4">
    <source>
        <dbReference type="Pfam" id="PF05622"/>
    </source>
</evidence>
<name>A0A2A2LQC5_9BILA</name>
<dbReference type="Proteomes" id="UP000218231">
    <property type="component" value="Unassembled WGS sequence"/>
</dbReference>
<feature type="transmembrane region" description="Helical" evidence="3">
    <location>
        <begin position="299"/>
        <end position="319"/>
    </location>
</feature>
<dbReference type="STRING" id="2018661.A0A2A2LQC5"/>
<dbReference type="AlphaFoldDB" id="A0A2A2LQC5"/>
<keyword evidence="6" id="KW-1185">Reference proteome</keyword>
<evidence type="ECO:0000256" key="3">
    <source>
        <dbReference type="SAM" id="Phobius"/>
    </source>
</evidence>
<reference evidence="5 6" key="1">
    <citation type="journal article" date="2017" name="Curr. Biol.">
        <title>Genome architecture and evolution of a unichromosomal asexual nematode.</title>
        <authorList>
            <person name="Fradin H."/>
            <person name="Zegar C."/>
            <person name="Gutwein M."/>
            <person name="Lucas J."/>
            <person name="Kovtun M."/>
            <person name="Corcoran D."/>
            <person name="Baugh L.R."/>
            <person name="Kiontke K."/>
            <person name="Gunsalus K."/>
            <person name="Fitch D.H."/>
            <person name="Piano F."/>
        </authorList>
    </citation>
    <scope>NUCLEOTIDE SEQUENCE [LARGE SCALE GENOMIC DNA]</scope>
    <source>
        <strain evidence="5">PF1309</strain>
    </source>
</reference>
<evidence type="ECO:0000256" key="1">
    <source>
        <dbReference type="SAM" id="Coils"/>
    </source>
</evidence>
<comment type="caution">
    <text evidence="5">The sequence shown here is derived from an EMBL/GenBank/DDBJ whole genome shotgun (WGS) entry which is preliminary data.</text>
</comment>
<dbReference type="OrthoDB" id="49395at2759"/>
<organism evidence="5 6">
    <name type="scientific">Diploscapter pachys</name>
    <dbReference type="NCBI Taxonomy" id="2018661"/>
    <lineage>
        <taxon>Eukaryota</taxon>
        <taxon>Metazoa</taxon>
        <taxon>Ecdysozoa</taxon>
        <taxon>Nematoda</taxon>
        <taxon>Chromadorea</taxon>
        <taxon>Rhabditida</taxon>
        <taxon>Rhabditina</taxon>
        <taxon>Rhabditomorpha</taxon>
        <taxon>Rhabditoidea</taxon>
        <taxon>Rhabditidae</taxon>
        <taxon>Diploscapter</taxon>
    </lineage>
</organism>
<dbReference type="EMBL" id="LIAE01006519">
    <property type="protein sequence ID" value="PAV88423.1"/>
    <property type="molecule type" value="Genomic_DNA"/>
</dbReference>
<feature type="coiled-coil region" evidence="1">
    <location>
        <begin position="66"/>
        <end position="114"/>
    </location>
</feature>
<protein>
    <recommendedName>
        <fullName evidence="4">Hook C-terminal domain-containing protein</fullName>
    </recommendedName>
</protein>
<sequence length="329" mass="38653">MFQLAHELVVAQERISQLEVENRRMLDAKQEMETRLRLDGVLSQSGNESGVMEHSLHEDMKLSLGEANNNERIRELETEKEQLLERVRTAESKIAQLESELKVETKKKADAKKMLDDIESYGQDDEEKKKDTVDLRLQIEKQNIEIDHLRKLYESAEKKATEADEAKLRTVEELENQKKTNAAMEEQHRVYMEKAKLIIVDQDRRMTATSETGFSHAEFDSMRRTIEQKEKQIRRLEERLTEMCNMHEQEQRLVTTQYYQMTQKVEQADRRNGSMEQNGGPKTFLSQHRQSTAFTARSLRGPAATILTVFICYVLYYFIEYINDPDVFY</sequence>
<keyword evidence="3" id="KW-1133">Transmembrane helix</keyword>
<feature type="coiled-coil region" evidence="1">
    <location>
        <begin position="219"/>
        <end position="253"/>
    </location>
</feature>
<feature type="coiled-coil region" evidence="1">
    <location>
        <begin position="139"/>
        <end position="194"/>
    </location>
</feature>
<keyword evidence="3" id="KW-0472">Membrane</keyword>
<keyword evidence="1" id="KW-0175">Coiled coil</keyword>
<proteinExistence type="predicted"/>
<keyword evidence="3" id="KW-0812">Transmembrane</keyword>
<feature type="coiled-coil region" evidence="1">
    <location>
        <begin position="8"/>
        <end position="35"/>
    </location>
</feature>
<evidence type="ECO:0000313" key="6">
    <source>
        <dbReference type="Proteomes" id="UP000218231"/>
    </source>
</evidence>
<accession>A0A2A2LQC5</accession>
<dbReference type="InterPro" id="IPR008636">
    <property type="entry name" value="Hook_C"/>
</dbReference>
<feature type="domain" description="Hook C-terminal" evidence="4">
    <location>
        <begin position="74"/>
        <end position="293"/>
    </location>
</feature>
<evidence type="ECO:0000313" key="5">
    <source>
        <dbReference type="EMBL" id="PAV88423.1"/>
    </source>
</evidence>